<keyword evidence="5 7" id="KW-1133">Transmembrane helix</keyword>
<feature type="transmembrane region" description="Helical" evidence="7">
    <location>
        <begin position="6"/>
        <end position="39"/>
    </location>
</feature>
<dbReference type="InterPro" id="IPR003317">
    <property type="entry name" value="Cyt-d_oxidase_su2"/>
</dbReference>
<comment type="caution">
    <text evidence="8">The sequence shown here is derived from an EMBL/GenBank/DDBJ whole genome shotgun (WGS) entry which is preliminary data.</text>
</comment>
<organism evidence="8 9">
    <name type="scientific">Roseomonas acroporae</name>
    <dbReference type="NCBI Taxonomy" id="2937791"/>
    <lineage>
        <taxon>Bacteria</taxon>
        <taxon>Pseudomonadati</taxon>
        <taxon>Pseudomonadota</taxon>
        <taxon>Alphaproteobacteria</taxon>
        <taxon>Acetobacterales</taxon>
        <taxon>Roseomonadaceae</taxon>
        <taxon>Roseomonas</taxon>
    </lineage>
</organism>
<evidence type="ECO:0000313" key="9">
    <source>
        <dbReference type="Proteomes" id="UP001139516"/>
    </source>
</evidence>
<dbReference type="GO" id="GO:0016682">
    <property type="term" value="F:oxidoreductase activity, acting on diphenols and related substances as donors, oxygen as acceptor"/>
    <property type="evidence" value="ECO:0007669"/>
    <property type="project" value="TreeGrafter"/>
</dbReference>
<feature type="transmembrane region" description="Helical" evidence="7">
    <location>
        <begin position="86"/>
        <end position="103"/>
    </location>
</feature>
<comment type="similarity">
    <text evidence="2">Belongs to the cytochrome ubiquinol oxidase subunit 2 family.</text>
</comment>
<evidence type="ECO:0000256" key="5">
    <source>
        <dbReference type="ARBA" id="ARBA00022989"/>
    </source>
</evidence>
<dbReference type="NCBIfam" id="TIGR00203">
    <property type="entry name" value="cydB"/>
    <property type="match status" value="1"/>
</dbReference>
<dbReference type="GO" id="GO:0005886">
    <property type="term" value="C:plasma membrane"/>
    <property type="evidence" value="ECO:0007669"/>
    <property type="project" value="UniProtKB-SubCell"/>
</dbReference>
<feature type="transmembrane region" description="Helical" evidence="7">
    <location>
        <begin position="196"/>
        <end position="218"/>
    </location>
</feature>
<keyword evidence="6 7" id="KW-0472">Membrane</keyword>
<evidence type="ECO:0000256" key="7">
    <source>
        <dbReference type="SAM" id="Phobius"/>
    </source>
</evidence>
<keyword evidence="4 7" id="KW-0812">Transmembrane</keyword>
<reference evidence="8" key="1">
    <citation type="submission" date="2022-04" db="EMBL/GenBank/DDBJ databases">
        <title>Roseomonas acroporae sp. nov., isolated from coral Acropora digitifera.</title>
        <authorList>
            <person name="Sun H."/>
        </authorList>
    </citation>
    <scope>NUCLEOTIDE SEQUENCE</scope>
    <source>
        <strain evidence="8">NAR14</strain>
    </source>
</reference>
<dbReference type="PIRSF" id="PIRSF000267">
    <property type="entry name" value="Cyt_oxidse_sub2"/>
    <property type="match status" value="1"/>
</dbReference>
<protein>
    <submittedName>
        <fullName evidence="8">Cytochrome d ubiquinol oxidase subunit II</fullName>
    </submittedName>
</protein>
<evidence type="ECO:0000256" key="4">
    <source>
        <dbReference type="ARBA" id="ARBA00022692"/>
    </source>
</evidence>
<dbReference type="GO" id="GO:0019646">
    <property type="term" value="P:aerobic electron transport chain"/>
    <property type="evidence" value="ECO:0007669"/>
    <property type="project" value="TreeGrafter"/>
</dbReference>
<evidence type="ECO:0000256" key="6">
    <source>
        <dbReference type="ARBA" id="ARBA00023136"/>
    </source>
</evidence>
<dbReference type="AlphaFoldDB" id="A0A9X2BZL5"/>
<dbReference type="GO" id="GO:0009055">
    <property type="term" value="F:electron transfer activity"/>
    <property type="evidence" value="ECO:0007669"/>
    <property type="project" value="TreeGrafter"/>
</dbReference>
<gene>
    <name evidence="8" type="primary">cydB</name>
    <name evidence="8" type="ORF">M0638_22610</name>
</gene>
<keyword evidence="9" id="KW-1185">Reference proteome</keyword>
<proteinExistence type="inferred from homology"/>
<feature type="transmembrane region" description="Helical" evidence="7">
    <location>
        <begin position="230"/>
        <end position="251"/>
    </location>
</feature>
<keyword evidence="3" id="KW-1003">Cell membrane</keyword>
<dbReference type="EMBL" id="JALPRX010000108">
    <property type="protein sequence ID" value="MCK8787170.1"/>
    <property type="molecule type" value="Genomic_DNA"/>
</dbReference>
<feature type="transmembrane region" description="Helical" evidence="7">
    <location>
        <begin position="164"/>
        <end position="184"/>
    </location>
</feature>
<evidence type="ECO:0000256" key="1">
    <source>
        <dbReference type="ARBA" id="ARBA00004651"/>
    </source>
</evidence>
<evidence type="ECO:0000313" key="8">
    <source>
        <dbReference type="EMBL" id="MCK8787170.1"/>
    </source>
</evidence>
<evidence type="ECO:0000256" key="3">
    <source>
        <dbReference type="ARBA" id="ARBA00022475"/>
    </source>
</evidence>
<dbReference type="RefSeq" id="WP_248669221.1">
    <property type="nucleotide sequence ID" value="NZ_JALPRX010000108.1"/>
</dbReference>
<dbReference type="Proteomes" id="UP001139516">
    <property type="component" value="Unassembled WGS sequence"/>
</dbReference>
<feature type="transmembrane region" description="Helical" evidence="7">
    <location>
        <begin position="321"/>
        <end position="345"/>
    </location>
</feature>
<accession>A0A9X2BZL5</accession>
<evidence type="ECO:0000256" key="2">
    <source>
        <dbReference type="ARBA" id="ARBA00007543"/>
    </source>
</evidence>
<dbReference type="PANTHER" id="PTHR43141:SF4">
    <property type="entry name" value="CYTOCHROME BD2 SUBUNIT II"/>
    <property type="match status" value="1"/>
</dbReference>
<comment type="subcellular location">
    <subcellularLocation>
        <location evidence="1">Cell membrane</location>
        <topology evidence="1">Multi-pass membrane protein</topology>
    </subcellularLocation>
</comment>
<dbReference type="GO" id="GO:0070069">
    <property type="term" value="C:cytochrome complex"/>
    <property type="evidence" value="ECO:0007669"/>
    <property type="project" value="TreeGrafter"/>
</dbReference>
<feature type="transmembrane region" description="Helical" evidence="7">
    <location>
        <begin position="124"/>
        <end position="144"/>
    </location>
</feature>
<dbReference type="Pfam" id="PF02322">
    <property type="entry name" value="Cyt_bd_oxida_II"/>
    <property type="match status" value="1"/>
</dbReference>
<sequence length="356" mass="39534">MPIETWLPFVWAVIIALAVFFYVCMDGFDLGLGILFPFIREKPERDVMVNSVAPVWDGNETWLVMGGGGLLAVFPLAYAIILPALYAPMIGMLLALIFRGVSFEMRFKADNAAQQRWWDRAFSWGSYGAAICQGLALGAIVQGITVTGRAYGGGWWDWLTPFTLFTAFSLTVGYALLGACWLVWKTEGALEHRARDLARALGALMLVLIALLSLSMPFLQPAFRARWFDFPLILLALPVPVLMALLAWRFFRALRETEAREALAAADPTGRVFRWRDGTAFACVLGWFFLCYTGLGISLWPNIVPPSVSIWDAAAPPASQLFVLVGAAVLLPVILAYTAYTYWIFRGKVRQGEGYH</sequence>
<feature type="transmembrane region" description="Helical" evidence="7">
    <location>
        <begin position="280"/>
        <end position="301"/>
    </location>
</feature>
<name>A0A9X2BZL5_9PROT</name>
<dbReference type="PANTHER" id="PTHR43141">
    <property type="entry name" value="CYTOCHROME BD2 SUBUNIT II"/>
    <property type="match status" value="1"/>
</dbReference>